<dbReference type="Gene3D" id="3.30.470.20">
    <property type="entry name" value="ATP-grasp fold, B domain"/>
    <property type="match status" value="1"/>
</dbReference>
<keyword evidence="2 4" id="KW-0547">Nucleotide-binding</keyword>
<name>A0A1L3MRY8_9BACI</name>
<proteinExistence type="predicted"/>
<dbReference type="OrthoDB" id="9803907at2"/>
<dbReference type="EMBL" id="CP016020">
    <property type="protein sequence ID" value="APH05122.1"/>
    <property type="molecule type" value="Genomic_DNA"/>
</dbReference>
<organism evidence="6 7">
    <name type="scientific">Bacillus weihaiensis</name>
    <dbReference type="NCBI Taxonomy" id="1547283"/>
    <lineage>
        <taxon>Bacteria</taxon>
        <taxon>Bacillati</taxon>
        <taxon>Bacillota</taxon>
        <taxon>Bacilli</taxon>
        <taxon>Bacillales</taxon>
        <taxon>Bacillaceae</taxon>
        <taxon>Bacillus</taxon>
    </lineage>
</organism>
<dbReference type="InterPro" id="IPR011761">
    <property type="entry name" value="ATP-grasp"/>
</dbReference>
<dbReference type="GO" id="GO:0005524">
    <property type="term" value="F:ATP binding"/>
    <property type="evidence" value="ECO:0007669"/>
    <property type="project" value="UniProtKB-UniRule"/>
</dbReference>
<dbReference type="GO" id="GO:0016874">
    <property type="term" value="F:ligase activity"/>
    <property type="evidence" value="ECO:0007669"/>
    <property type="project" value="UniProtKB-KW"/>
</dbReference>
<reference evidence="6 7" key="1">
    <citation type="journal article" date="2016" name="Sci. Rep.">
        <title>Complete genome sequence and transcriptomic analysis of a novel marine strain Bacillus weihaiensis reveals the mechanism of brown algae degradation.</title>
        <authorList>
            <person name="Zhu Y."/>
            <person name="Chen P."/>
            <person name="Bao Y."/>
            <person name="Men Y."/>
            <person name="Zeng Y."/>
            <person name="Yang J."/>
            <person name="Sun J."/>
            <person name="Sun Y."/>
        </authorList>
    </citation>
    <scope>NUCLEOTIDE SEQUENCE [LARGE SCALE GENOMIC DNA]</scope>
    <source>
        <strain evidence="6 7">Alg07</strain>
    </source>
</reference>
<sequence>MKTIIFIGCNKSGSSREGVTSAMEMGYYTVLFTDRKYFLRESEELSDIHLMIYMKDLFKKEEVLKEIKKLTCKGNKIEAIISFIDPFVSYAATLSNEIGIMSCSMSALSIIENKIKFRTVLKHLSSALFYSVYTGEESVEVFANQFVDHFPLVVKPPISNGSKDVIFVNSMGELKRWIKNRQNEENSLPVLVEEYIEGRQFLVETIIYERKISIIAVIEQEFMNKNHFIITGYRFPAQLSNKLTEQLAIILSEIINKIGLVNGSCHFELRLSHGEWKLIEINPRISGGAMNKMIHYATGINLVKEILKVSLGERPTLEKTKNHFIYTHYLTVERRGQLLKIVGKDKASQHSGVREVLLKPRKGSILTPPKSMGDRYGYVIASGHSSEEAKKNAIQASKEIRFYLEPF</sequence>
<dbReference type="PROSITE" id="PS50975">
    <property type="entry name" value="ATP_GRASP"/>
    <property type="match status" value="1"/>
</dbReference>
<evidence type="ECO:0000256" key="2">
    <source>
        <dbReference type="ARBA" id="ARBA00022741"/>
    </source>
</evidence>
<dbReference type="RefSeq" id="WP_072579915.1">
    <property type="nucleotide sequence ID" value="NZ_CP016020.1"/>
</dbReference>
<dbReference type="SUPFAM" id="SSF56059">
    <property type="entry name" value="Glutathione synthetase ATP-binding domain-like"/>
    <property type="match status" value="1"/>
</dbReference>
<protein>
    <recommendedName>
        <fullName evidence="5">ATP-grasp domain-containing protein</fullName>
    </recommendedName>
</protein>
<keyword evidence="7" id="KW-1185">Reference proteome</keyword>
<dbReference type="STRING" id="1547283.A9C19_10365"/>
<evidence type="ECO:0000259" key="5">
    <source>
        <dbReference type="PROSITE" id="PS50975"/>
    </source>
</evidence>
<evidence type="ECO:0000313" key="7">
    <source>
        <dbReference type="Proteomes" id="UP000181936"/>
    </source>
</evidence>
<evidence type="ECO:0000313" key="6">
    <source>
        <dbReference type="EMBL" id="APH05122.1"/>
    </source>
</evidence>
<dbReference type="InterPro" id="IPR040570">
    <property type="entry name" value="LAL_C2"/>
</dbReference>
<dbReference type="AlphaFoldDB" id="A0A1L3MRY8"/>
<gene>
    <name evidence="6" type="ORF">A9C19_10365</name>
</gene>
<dbReference type="GO" id="GO:0046872">
    <property type="term" value="F:metal ion binding"/>
    <property type="evidence" value="ECO:0007669"/>
    <property type="project" value="InterPro"/>
</dbReference>
<dbReference type="Proteomes" id="UP000181936">
    <property type="component" value="Chromosome"/>
</dbReference>
<evidence type="ECO:0000256" key="4">
    <source>
        <dbReference type="PROSITE-ProRule" id="PRU00409"/>
    </source>
</evidence>
<dbReference type="PANTHER" id="PTHR43585">
    <property type="entry name" value="FUMIPYRROLE BIOSYNTHESIS PROTEIN C"/>
    <property type="match status" value="1"/>
</dbReference>
<keyword evidence="1" id="KW-0436">Ligase</keyword>
<evidence type="ECO:0000256" key="3">
    <source>
        <dbReference type="ARBA" id="ARBA00022840"/>
    </source>
</evidence>
<dbReference type="Pfam" id="PF18603">
    <property type="entry name" value="LAL_C2"/>
    <property type="match status" value="1"/>
</dbReference>
<dbReference type="Pfam" id="PF13535">
    <property type="entry name" value="ATP-grasp_4"/>
    <property type="match status" value="1"/>
</dbReference>
<dbReference type="KEGG" id="bwh:A9C19_10365"/>
<keyword evidence="3 4" id="KW-0067">ATP-binding</keyword>
<feature type="domain" description="ATP-grasp" evidence="5">
    <location>
        <begin position="116"/>
        <end position="311"/>
    </location>
</feature>
<evidence type="ECO:0000256" key="1">
    <source>
        <dbReference type="ARBA" id="ARBA00022598"/>
    </source>
</evidence>
<accession>A0A1L3MRY8</accession>
<dbReference type="PANTHER" id="PTHR43585:SF2">
    <property type="entry name" value="ATP-GRASP ENZYME FSQD"/>
    <property type="match status" value="1"/>
</dbReference>
<dbReference type="InterPro" id="IPR052032">
    <property type="entry name" value="ATP-dep_AA_Ligase"/>
</dbReference>